<evidence type="ECO:0000313" key="2">
    <source>
        <dbReference type="Proteomes" id="UP001172673"/>
    </source>
</evidence>
<gene>
    <name evidence="1" type="ORF">H2200_004988</name>
</gene>
<evidence type="ECO:0000313" key="1">
    <source>
        <dbReference type="EMBL" id="KAJ9610211.1"/>
    </source>
</evidence>
<protein>
    <submittedName>
        <fullName evidence="1">Uncharacterized protein</fullName>
    </submittedName>
</protein>
<name>A0AA38XBQ7_9EURO</name>
<accession>A0AA38XBQ7</accession>
<reference evidence="1" key="1">
    <citation type="submission" date="2022-10" db="EMBL/GenBank/DDBJ databases">
        <title>Culturing micro-colonial fungi from biological soil crusts in the Mojave desert and describing Neophaeococcomyces mojavensis, and introducing the new genera and species Taxawa tesnikishii.</title>
        <authorList>
            <person name="Kurbessoian T."/>
            <person name="Stajich J.E."/>
        </authorList>
    </citation>
    <scope>NUCLEOTIDE SEQUENCE</scope>
    <source>
        <strain evidence="1">TK_41</strain>
    </source>
</reference>
<comment type="caution">
    <text evidence="1">The sequence shown here is derived from an EMBL/GenBank/DDBJ whole genome shotgun (WGS) entry which is preliminary data.</text>
</comment>
<dbReference type="EMBL" id="JAPDRK010000007">
    <property type="protein sequence ID" value="KAJ9610211.1"/>
    <property type="molecule type" value="Genomic_DNA"/>
</dbReference>
<dbReference type="Proteomes" id="UP001172673">
    <property type="component" value="Unassembled WGS sequence"/>
</dbReference>
<proteinExistence type="predicted"/>
<sequence length="320" mass="36193">MDSHNCSETARRFSVAQDGDVILKVGSGTQAFDIIVAGAVISRASDVLSKMLSSQKSTTQVIHMPDDFPKAVLMFSCATHNQLDSYRKLLDFEVRGLIAFADKYKCQKTLEPYLQETLSDYGQLIDRCTEDLDKSHPVPVLPHMYSDLRLDDIIALAVVFQVETLFTQATELYFVLGKGPLEPNEYEKKLATLWLGDLHLFEALERNRLNEIANLKTWTEDMLEETFDKGRHCMSAQAVLDKCKSHLERVFGKATDKDFPESWREKFDAIVKALVSEAEAYDVRSCQRQGSNCCSMIQLELCQAFDSIEDVRLEIEPLGA</sequence>
<keyword evidence="2" id="KW-1185">Reference proteome</keyword>
<organism evidence="1 2">
    <name type="scientific">Cladophialophora chaetospira</name>
    <dbReference type="NCBI Taxonomy" id="386627"/>
    <lineage>
        <taxon>Eukaryota</taxon>
        <taxon>Fungi</taxon>
        <taxon>Dikarya</taxon>
        <taxon>Ascomycota</taxon>
        <taxon>Pezizomycotina</taxon>
        <taxon>Eurotiomycetes</taxon>
        <taxon>Chaetothyriomycetidae</taxon>
        <taxon>Chaetothyriales</taxon>
        <taxon>Herpotrichiellaceae</taxon>
        <taxon>Cladophialophora</taxon>
    </lineage>
</organism>
<dbReference type="AlphaFoldDB" id="A0AA38XBQ7"/>